<dbReference type="EMBL" id="JAPMUA010000003">
    <property type="protein sequence ID" value="MDG3585971.1"/>
    <property type="molecule type" value="Genomic_DNA"/>
</dbReference>
<sequence length="93" mass="10504">MKQFAVYRNIRKGAVIMGLSISLFALMMASVIGSLLVIIFSFKLWIIISLFLFNGALYAGLLNSACFSFTLRSRLPRTISNKKSNFLNNEDQF</sequence>
<keyword evidence="1" id="KW-0472">Membrane</keyword>
<feature type="transmembrane region" description="Helical" evidence="1">
    <location>
        <begin position="21"/>
        <end position="40"/>
    </location>
</feature>
<reference evidence="2" key="1">
    <citation type="submission" date="2022-11" db="EMBL/GenBank/DDBJ databases">
        <title>High-quality draft genome sequence of Galbibacter sp. strain CMA-7.</title>
        <authorList>
            <person name="Wei L."/>
            <person name="Dong C."/>
            <person name="Shao Z."/>
        </authorList>
    </citation>
    <scope>NUCLEOTIDE SEQUENCE</scope>
    <source>
        <strain evidence="2">CMA-7</strain>
    </source>
</reference>
<proteinExistence type="predicted"/>
<organism evidence="2 3">
    <name type="scientific">Galbibacter pacificus</name>
    <dbReference type="NCBI Taxonomy" id="2996052"/>
    <lineage>
        <taxon>Bacteria</taxon>
        <taxon>Pseudomonadati</taxon>
        <taxon>Bacteroidota</taxon>
        <taxon>Flavobacteriia</taxon>
        <taxon>Flavobacteriales</taxon>
        <taxon>Flavobacteriaceae</taxon>
        <taxon>Galbibacter</taxon>
    </lineage>
</organism>
<dbReference type="Proteomes" id="UP001153642">
    <property type="component" value="Unassembled WGS sequence"/>
</dbReference>
<name>A0ABT6FRV0_9FLAO</name>
<evidence type="ECO:0000256" key="1">
    <source>
        <dbReference type="SAM" id="Phobius"/>
    </source>
</evidence>
<feature type="transmembrane region" description="Helical" evidence="1">
    <location>
        <begin position="46"/>
        <end position="71"/>
    </location>
</feature>
<keyword evidence="1" id="KW-1133">Transmembrane helix</keyword>
<gene>
    <name evidence="2" type="ORF">OSR52_08815</name>
</gene>
<evidence type="ECO:0000313" key="3">
    <source>
        <dbReference type="Proteomes" id="UP001153642"/>
    </source>
</evidence>
<keyword evidence="1" id="KW-0812">Transmembrane</keyword>
<dbReference type="RefSeq" id="WP_277900114.1">
    <property type="nucleotide sequence ID" value="NZ_JAPMUA010000003.1"/>
</dbReference>
<evidence type="ECO:0000313" key="2">
    <source>
        <dbReference type="EMBL" id="MDG3585971.1"/>
    </source>
</evidence>
<protein>
    <submittedName>
        <fullName evidence="2">Uncharacterized protein</fullName>
    </submittedName>
</protein>
<accession>A0ABT6FRV0</accession>
<keyword evidence="3" id="KW-1185">Reference proteome</keyword>
<comment type="caution">
    <text evidence="2">The sequence shown here is derived from an EMBL/GenBank/DDBJ whole genome shotgun (WGS) entry which is preliminary data.</text>
</comment>